<evidence type="ECO:0000256" key="2">
    <source>
        <dbReference type="ARBA" id="ARBA00022801"/>
    </source>
</evidence>
<evidence type="ECO:0000259" key="3">
    <source>
        <dbReference type="Pfam" id="PF03959"/>
    </source>
</evidence>
<dbReference type="PANTHER" id="PTHR48070">
    <property type="entry name" value="ESTERASE OVCA2"/>
    <property type="match status" value="1"/>
</dbReference>
<dbReference type="GO" id="GO:0005737">
    <property type="term" value="C:cytoplasm"/>
    <property type="evidence" value="ECO:0007669"/>
    <property type="project" value="TreeGrafter"/>
</dbReference>
<dbReference type="PANTHER" id="PTHR48070:SF3">
    <property type="entry name" value="ESTERASE DBAE-RELATED"/>
    <property type="match status" value="1"/>
</dbReference>
<dbReference type="SUPFAM" id="SSF53474">
    <property type="entry name" value="alpha/beta-Hydrolases"/>
    <property type="match status" value="1"/>
</dbReference>
<dbReference type="InterPro" id="IPR050593">
    <property type="entry name" value="LovG"/>
</dbReference>
<keyword evidence="5" id="KW-1185">Reference proteome</keyword>
<protein>
    <recommendedName>
        <fullName evidence="3">Serine hydrolase domain-containing protein</fullName>
    </recommendedName>
</protein>
<name>A0A9W8Y1C8_9PLEO</name>
<dbReference type="AlphaFoldDB" id="A0A9W8Y1C8"/>
<evidence type="ECO:0000256" key="1">
    <source>
        <dbReference type="ARBA" id="ARBA00005863"/>
    </source>
</evidence>
<dbReference type="EMBL" id="JAPEUY010000018">
    <property type="protein sequence ID" value="KAJ4363944.1"/>
    <property type="molecule type" value="Genomic_DNA"/>
</dbReference>
<dbReference type="Proteomes" id="UP001140560">
    <property type="component" value="Unassembled WGS sequence"/>
</dbReference>
<comment type="caution">
    <text evidence="4">The sequence shown here is derived from an EMBL/GenBank/DDBJ whole genome shotgun (WGS) entry which is preliminary data.</text>
</comment>
<sequence length="281" mass="31261">MSSSASSSSSPPSIDPTLHKPRILCLHGGGTNTRIFRAQCRVLERRLESTFRLCYAEAPFASQPGPDVVSVYKDYGPFKAWLRWTAEDPYPDANSAIERITDALLTAMDEDDRRGATGEWVGLLGFSQGAKICASLLYMQQAHQEQGLYGWARDWPNFHFAVLLAGRGPLISLMPDVPVPRGLVSASEPASTAAVDDRSRIPATDLVKIPTIHLHGLQDPGLYLHRRLLHDYFDMRQVRLLEWDGGHRVPIKTKDVNPLIQEMISIAAETGVVWGSEFDWP</sequence>
<feature type="domain" description="Serine hydrolase" evidence="3">
    <location>
        <begin position="19"/>
        <end position="257"/>
    </location>
</feature>
<dbReference type="OrthoDB" id="414698at2759"/>
<dbReference type="InterPro" id="IPR029058">
    <property type="entry name" value="AB_hydrolase_fold"/>
</dbReference>
<accession>A0A9W8Y1C8</accession>
<dbReference type="GO" id="GO:0016787">
    <property type="term" value="F:hydrolase activity"/>
    <property type="evidence" value="ECO:0007669"/>
    <property type="project" value="UniProtKB-KW"/>
</dbReference>
<dbReference type="GO" id="GO:0005634">
    <property type="term" value="C:nucleus"/>
    <property type="evidence" value="ECO:0007669"/>
    <property type="project" value="TreeGrafter"/>
</dbReference>
<dbReference type="Pfam" id="PF03959">
    <property type="entry name" value="FSH1"/>
    <property type="match status" value="1"/>
</dbReference>
<organism evidence="4 5">
    <name type="scientific">Neocucurbitaria cava</name>
    <dbReference type="NCBI Taxonomy" id="798079"/>
    <lineage>
        <taxon>Eukaryota</taxon>
        <taxon>Fungi</taxon>
        <taxon>Dikarya</taxon>
        <taxon>Ascomycota</taxon>
        <taxon>Pezizomycotina</taxon>
        <taxon>Dothideomycetes</taxon>
        <taxon>Pleosporomycetidae</taxon>
        <taxon>Pleosporales</taxon>
        <taxon>Pleosporineae</taxon>
        <taxon>Cucurbitariaceae</taxon>
        <taxon>Neocucurbitaria</taxon>
    </lineage>
</organism>
<dbReference type="GO" id="GO:0044550">
    <property type="term" value="P:secondary metabolite biosynthetic process"/>
    <property type="evidence" value="ECO:0007669"/>
    <property type="project" value="TreeGrafter"/>
</dbReference>
<reference evidence="4" key="1">
    <citation type="submission" date="2022-10" db="EMBL/GenBank/DDBJ databases">
        <title>Tapping the CABI collections for fungal endophytes: first genome assemblies for Collariella, Neodidymelliopsis, Ascochyta clinopodiicola, Didymella pomorum, Didymosphaeria variabile, Neocosmospora piperis and Neocucurbitaria cava.</title>
        <authorList>
            <person name="Hill R."/>
        </authorList>
    </citation>
    <scope>NUCLEOTIDE SEQUENCE</scope>
    <source>
        <strain evidence="4">IMI 356814</strain>
    </source>
</reference>
<comment type="similarity">
    <text evidence="1">Belongs to the LovG family.</text>
</comment>
<proteinExistence type="inferred from homology"/>
<gene>
    <name evidence="4" type="ORF">N0V83_009397</name>
</gene>
<evidence type="ECO:0000313" key="4">
    <source>
        <dbReference type="EMBL" id="KAJ4363944.1"/>
    </source>
</evidence>
<dbReference type="Gene3D" id="3.40.50.1820">
    <property type="entry name" value="alpha/beta hydrolase"/>
    <property type="match status" value="1"/>
</dbReference>
<evidence type="ECO:0000313" key="5">
    <source>
        <dbReference type="Proteomes" id="UP001140560"/>
    </source>
</evidence>
<dbReference type="InterPro" id="IPR005645">
    <property type="entry name" value="FSH-like_dom"/>
</dbReference>
<keyword evidence="2" id="KW-0378">Hydrolase</keyword>